<name>A0A4C1TYW4_EUMVA</name>
<evidence type="ECO:0000313" key="3">
    <source>
        <dbReference type="Proteomes" id="UP000299102"/>
    </source>
</evidence>
<keyword evidence="3" id="KW-1185">Reference proteome</keyword>
<feature type="compositionally biased region" description="Basic residues" evidence="1">
    <location>
        <begin position="1"/>
        <end position="11"/>
    </location>
</feature>
<feature type="region of interest" description="Disordered" evidence="1">
    <location>
        <begin position="1"/>
        <end position="98"/>
    </location>
</feature>
<feature type="compositionally biased region" description="Polar residues" evidence="1">
    <location>
        <begin position="21"/>
        <end position="56"/>
    </location>
</feature>
<gene>
    <name evidence="2" type="ORF">EVAR_93214_1</name>
</gene>
<sequence length="98" mass="10554">MDSKRVTRAHKMNTAEKENETPVSVPTSRSSETGTSNTSSMHTWNHGTNDNLSESSSGREKIDDEDGNLHADTRSERVNASSATSAPVAKHGLLVANM</sequence>
<evidence type="ECO:0000256" key="1">
    <source>
        <dbReference type="SAM" id="MobiDB-lite"/>
    </source>
</evidence>
<reference evidence="2 3" key="1">
    <citation type="journal article" date="2019" name="Commun. Biol.">
        <title>The bagworm genome reveals a unique fibroin gene that provides high tensile strength.</title>
        <authorList>
            <person name="Kono N."/>
            <person name="Nakamura H."/>
            <person name="Ohtoshi R."/>
            <person name="Tomita M."/>
            <person name="Numata K."/>
            <person name="Arakawa K."/>
        </authorList>
    </citation>
    <scope>NUCLEOTIDE SEQUENCE [LARGE SCALE GENOMIC DNA]</scope>
</reference>
<dbReference type="AlphaFoldDB" id="A0A4C1TYW4"/>
<comment type="caution">
    <text evidence="2">The sequence shown here is derived from an EMBL/GenBank/DDBJ whole genome shotgun (WGS) entry which is preliminary data.</text>
</comment>
<feature type="compositionally biased region" description="Basic and acidic residues" evidence="1">
    <location>
        <begin position="57"/>
        <end position="77"/>
    </location>
</feature>
<evidence type="ECO:0000313" key="2">
    <source>
        <dbReference type="EMBL" id="GBP18786.1"/>
    </source>
</evidence>
<dbReference type="EMBL" id="BGZK01000101">
    <property type="protein sequence ID" value="GBP18786.1"/>
    <property type="molecule type" value="Genomic_DNA"/>
</dbReference>
<proteinExistence type="predicted"/>
<dbReference type="Proteomes" id="UP000299102">
    <property type="component" value="Unassembled WGS sequence"/>
</dbReference>
<organism evidence="2 3">
    <name type="scientific">Eumeta variegata</name>
    <name type="common">Bagworm moth</name>
    <name type="synonym">Eumeta japonica</name>
    <dbReference type="NCBI Taxonomy" id="151549"/>
    <lineage>
        <taxon>Eukaryota</taxon>
        <taxon>Metazoa</taxon>
        <taxon>Ecdysozoa</taxon>
        <taxon>Arthropoda</taxon>
        <taxon>Hexapoda</taxon>
        <taxon>Insecta</taxon>
        <taxon>Pterygota</taxon>
        <taxon>Neoptera</taxon>
        <taxon>Endopterygota</taxon>
        <taxon>Lepidoptera</taxon>
        <taxon>Glossata</taxon>
        <taxon>Ditrysia</taxon>
        <taxon>Tineoidea</taxon>
        <taxon>Psychidae</taxon>
        <taxon>Oiketicinae</taxon>
        <taxon>Eumeta</taxon>
    </lineage>
</organism>
<protein>
    <submittedName>
        <fullName evidence="2">Uncharacterized protein</fullName>
    </submittedName>
</protein>
<accession>A0A4C1TYW4</accession>